<dbReference type="EnsemblPlants" id="AVESA.00010b.r2.4CG1275260.1">
    <property type="protein sequence ID" value="AVESA.00010b.r2.4CG1275260.1.CDS"/>
    <property type="gene ID" value="AVESA.00010b.r2.4CG1275260"/>
</dbReference>
<protein>
    <submittedName>
        <fullName evidence="1">Uncharacterized protein</fullName>
    </submittedName>
</protein>
<proteinExistence type="predicted"/>
<name>A0ACD5WRX2_AVESA</name>
<accession>A0ACD5WRX2</accession>
<keyword evidence="2" id="KW-1185">Reference proteome</keyword>
<dbReference type="Proteomes" id="UP001732700">
    <property type="component" value="Chromosome 4C"/>
</dbReference>
<reference evidence="1" key="2">
    <citation type="submission" date="2025-09" db="UniProtKB">
        <authorList>
            <consortium name="EnsemblPlants"/>
        </authorList>
    </citation>
    <scope>IDENTIFICATION</scope>
</reference>
<reference evidence="1" key="1">
    <citation type="submission" date="2021-05" db="EMBL/GenBank/DDBJ databases">
        <authorList>
            <person name="Scholz U."/>
            <person name="Mascher M."/>
            <person name="Fiebig A."/>
        </authorList>
    </citation>
    <scope>NUCLEOTIDE SEQUENCE [LARGE SCALE GENOMIC DNA]</scope>
</reference>
<organism evidence="1 2">
    <name type="scientific">Avena sativa</name>
    <name type="common">Oat</name>
    <dbReference type="NCBI Taxonomy" id="4498"/>
    <lineage>
        <taxon>Eukaryota</taxon>
        <taxon>Viridiplantae</taxon>
        <taxon>Streptophyta</taxon>
        <taxon>Embryophyta</taxon>
        <taxon>Tracheophyta</taxon>
        <taxon>Spermatophyta</taxon>
        <taxon>Magnoliopsida</taxon>
        <taxon>Liliopsida</taxon>
        <taxon>Poales</taxon>
        <taxon>Poaceae</taxon>
        <taxon>BOP clade</taxon>
        <taxon>Pooideae</taxon>
        <taxon>Poodae</taxon>
        <taxon>Poeae</taxon>
        <taxon>Poeae Chloroplast Group 1 (Aveneae type)</taxon>
        <taxon>Aveninae</taxon>
        <taxon>Avena</taxon>
    </lineage>
</organism>
<sequence>MECAQCGAWLSVVQPRAGSVQCAHCRGVTRVQRHGVMGFVTDAIAHIAGGGARAKVRPAAPARIREAGYPIVHGHKRALLVGVKYTGTDGELSGPINDVKGMSFLLTQKYGFPNQCILTLTDEECDPYRTPTRYNILLAMRWLVYGCRSGDSLVFHFSGHGGQVRDEDDGDELDGKDETICPVDGGYIRDDEINEALVRPLVHGVTLHAIIDACHSGTVLDLPNLCKLKKNGQPKWENHSPANGAWKNPSGGQAILISGCTDSQLSTDGIRDEQLPMGLLTYSFVTAAFFAQQSPTYVQLLATIKAIILERNADRRIIRKLPAPLSSLVRKVVNFSGVQEPQLSSSHKFDVNREHFVLE</sequence>
<evidence type="ECO:0000313" key="1">
    <source>
        <dbReference type="EnsemblPlants" id="AVESA.00010b.r2.4CG1275260.1.CDS"/>
    </source>
</evidence>
<evidence type="ECO:0000313" key="2">
    <source>
        <dbReference type="Proteomes" id="UP001732700"/>
    </source>
</evidence>